<dbReference type="PANTHER" id="PTHR31471:SF49">
    <property type="entry name" value="REMORIN FAMILY PROTEIN"/>
    <property type="match status" value="1"/>
</dbReference>
<accession>A0A833V603</accession>
<feature type="domain" description="Remorin C-terminal" evidence="4">
    <location>
        <begin position="397"/>
        <end position="500"/>
    </location>
</feature>
<evidence type="ECO:0000313" key="6">
    <source>
        <dbReference type="Proteomes" id="UP000623129"/>
    </source>
</evidence>
<dbReference type="PANTHER" id="PTHR31471">
    <property type="entry name" value="OS02G0116800 PROTEIN"/>
    <property type="match status" value="1"/>
</dbReference>
<keyword evidence="2" id="KW-0175">Coiled coil</keyword>
<evidence type="ECO:0000256" key="3">
    <source>
        <dbReference type="SAM" id="MobiDB-lite"/>
    </source>
</evidence>
<reference evidence="5" key="1">
    <citation type="submission" date="2020-01" db="EMBL/GenBank/DDBJ databases">
        <title>Genome sequence of Kobresia littledalei, the first chromosome-level genome in the family Cyperaceae.</title>
        <authorList>
            <person name="Qu G."/>
        </authorList>
    </citation>
    <scope>NUCLEOTIDE SEQUENCE</scope>
    <source>
        <strain evidence="5">C.B.Clarke</strain>
        <tissue evidence="5">Leaf</tissue>
    </source>
</reference>
<feature type="region of interest" description="Disordered" evidence="3">
    <location>
        <begin position="24"/>
        <end position="50"/>
    </location>
</feature>
<dbReference type="AlphaFoldDB" id="A0A833V603"/>
<dbReference type="InterPro" id="IPR005516">
    <property type="entry name" value="Remorin_C"/>
</dbReference>
<keyword evidence="6" id="KW-1185">Reference proteome</keyword>
<evidence type="ECO:0000256" key="2">
    <source>
        <dbReference type="SAM" id="Coils"/>
    </source>
</evidence>
<sequence>MEYERIGKVQVGVLSPTKIRMKLLGPHNRGRTSDGVTGTSSSRSSPSKMVETENALNSLLSCDTDEDSLRDLRGSLTINHPIKKIQIFAPNSVPKFIPNHAQASSLSTVHPLKTQEEDRSQNRSLESGQDNSSGCNFEFHHMMVERISQNPPVGNFCRPAPSKWNNAEKWVLNRQNSNSNSNSNALRRLVGLGQTNVGHNTNSSELRAGNRNLQAVNTKRIDGVNPASNVFLERFSFQATQPSRVEAGQKELGTTTVPIDDPKATPSVQPISTRDIGTEMTPIPSQDPSRTCTPLGSITPTRSPNSSIPSTPYGEKVDTNTANTIDPQPCLKRKGSIRELSENELKIRTRKEIAALGVQLGKMKIASWASKGEMEMESSNISPKNKNESEDAMKRDYETHAAAWQEAENSRHDARFKREEVKIQEWESNRRAKLEAEMLKIEVKAERMRAEAVERMSEKLEITQQTAQEKRAAAEARMNKQAARAAHKAQLIRQTGRVPSLHGLLCCSGFF</sequence>
<protein>
    <recommendedName>
        <fullName evidence="4">Remorin C-terminal domain-containing protein</fullName>
    </recommendedName>
</protein>
<evidence type="ECO:0000256" key="1">
    <source>
        <dbReference type="ARBA" id="ARBA00005711"/>
    </source>
</evidence>
<dbReference type="Proteomes" id="UP000623129">
    <property type="component" value="Unassembled WGS sequence"/>
</dbReference>
<proteinExistence type="inferred from homology"/>
<comment type="caution">
    <text evidence="5">The sequence shown here is derived from an EMBL/GenBank/DDBJ whole genome shotgun (WGS) entry which is preliminary data.</text>
</comment>
<dbReference type="EMBL" id="SWLB01000019">
    <property type="protein sequence ID" value="KAF3325692.1"/>
    <property type="molecule type" value="Genomic_DNA"/>
</dbReference>
<dbReference type="OrthoDB" id="1900877at2759"/>
<feature type="compositionally biased region" description="Polar residues" evidence="3">
    <location>
        <begin position="122"/>
        <end position="135"/>
    </location>
</feature>
<evidence type="ECO:0000313" key="5">
    <source>
        <dbReference type="EMBL" id="KAF3325692.1"/>
    </source>
</evidence>
<feature type="region of interest" description="Disordered" evidence="3">
    <location>
        <begin position="254"/>
        <end position="330"/>
    </location>
</feature>
<feature type="region of interest" description="Disordered" evidence="3">
    <location>
        <begin position="104"/>
        <end position="136"/>
    </location>
</feature>
<gene>
    <name evidence="5" type="ORF">FCM35_KLT08772</name>
</gene>
<comment type="similarity">
    <text evidence="1">Belongs to the remorin family.</text>
</comment>
<name>A0A833V603_9POAL</name>
<dbReference type="Pfam" id="PF03763">
    <property type="entry name" value="Remorin_C"/>
    <property type="match status" value="1"/>
</dbReference>
<feature type="compositionally biased region" description="Low complexity" evidence="3">
    <location>
        <begin position="33"/>
        <end position="47"/>
    </location>
</feature>
<feature type="coiled-coil region" evidence="2">
    <location>
        <begin position="429"/>
        <end position="484"/>
    </location>
</feature>
<evidence type="ECO:0000259" key="4">
    <source>
        <dbReference type="Pfam" id="PF03763"/>
    </source>
</evidence>
<feature type="compositionally biased region" description="Polar residues" evidence="3">
    <location>
        <begin position="283"/>
        <end position="310"/>
    </location>
</feature>
<organism evidence="5 6">
    <name type="scientific">Carex littledalei</name>
    <dbReference type="NCBI Taxonomy" id="544730"/>
    <lineage>
        <taxon>Eukaryota</taxon>
        <taxon>Viridiplantae</taxon>
        <taxon>Streptophyta</taxon>
        <taxon>Embryophyta</taxon>
        <taxon>Tracheophyta</taxon>
        <taxon>Spermatophyta</taxon>
        <taxon>Magnoliopsida</taxon>
        <taxon>Liliopsida</taxon>
        <taxon>Poales</taxon>
        <taxon>Cyperaceae</taxon>
        <taxon>Cyperoideae</taxon>
        <taxon>Cariceae</taxon>
        <taxon>Carex</taxon>
        <taxon>Carex subgen. Euthyceras</taxon>
    </lineage>
</organism>